<proteinExistence type="predicted"/>
<accession>A0A371PBL2</accession>
<organism evidence="2 3">
    <name type="scientific">Aeromicrobium endophyticum</name>
    <dbReference type="NCBI Taxonomy" id="2292704"/>
    <lineage>
        <taxon>Bacteria</taxon>
        <taxon>Bacillati</taxon>
        <taxon>Actinomycetota</taxon>
        <taxon>Actinomycetes</taxon>
        <taxon>Propionibacteriales</taxon>
        <taxon>Nocardioidaceae</taxon>
        <taxon>Aeromicrobium</taxon>
    </lineage>
</organism>
<feature type="transmembrane region" description="Helical" evidence="1">
    <location>
        <begin position="15"/>
        <end position="33"/>
    </location>
</feature>
<comment type="caution">
    <text evidence="2">The sequence shown here is derived from an EMBL/GenBank/DDBJ whole genome shotgun (WGS) entry which is preliminary data.</text>
</comment>
<keyword evidence="3" id="KW-1185">Reference proteome</keyword>
<dbReference type="AlphaFoldDB" id="A0A371PBL2"/>
<keyword evidence="1" id="KW-0472">Membrane</keyword>
<protein>
    <submittedName>
        <fullName evidence="2">Uncharacterized protein</fullName>
    </submittedName>
</protein>
<name>A0A371PBL2_9ACTN</name>
<sequence length="59" mass="6357">MYELPRLAQTAFKEAPMLVLGILIGAVSVVGVVKTVRLVATDGHGAVPTRTYPNMFSIR</sequence>
<evidence type="ECO:0000256" key="1">
    <source>
        <dbReference type="SAM" id="Phobius"/>
    </source>
</evidence>
<keyword evidence="1" id="KW-1133">Transmembrane helix</keyword>
<gene>
    <name evidence="2" type="ORF">DX116_07115</name>
</gene>
<evidence type="ECO:0000313" key="2">
    <source>
        <dbReference type="EMBL" id="REK73321.1"/>
    </source>
</evidence>
<keyword evidence="1" id="KW-0812">Transmembrane</keyword>
<dbReference type="EMBL" id="QUBR01000001">
    <property type="protein sequence ID" value="REK73321.1"/>
    <property type="molecule type" value="Genomic_DNA"/>
</dbReference>
<dbReference type="Proteomes" id="UP000265581">
    <property type="component" value="Unassembled WGS sequence"/>
</dbReference>
<evidence type="ECO:0000313" key="3">
    <source>
        <dbReference type="Proteomes" id="UP000265581"/>
    </source>
</evidence>
<reference evidence="2 3" key="1">
    <citation type="submission" date="2018-08" db="EMBL/GenBank/DDBJ databases">
        <title>Aeromicrobium sp. M2KJ-4, whole genome shotgun sequence.</title>
        <authorList>
            <person name="Tuo L."/>
        </authorList>
    </citation>
    <scope>NUCLEOTIDE SEQUENCE [LARGE SCALE GENOMIC DNA]</scope>
    <source>
        <strain evidence="2 3">M2KJ-4</strain>
    </source>
</reference>